<reference evidence="1" key="1">
    <citation type="submission" date="2021-02" db="EMBL/GenBank/DDBJ databases">
        <authorList>
            <person name="Nowell W R."/>
        </authorList>
    </citation>
    <scope>NUCLEOTIDE SEQUENCE</scope>
</reference>
<accession>A0A820R6A4</accession>
<comment type="caution">
    <text evidence="1">The sequence shown here is derived from an EMBL/GenBank/DDBJ whole genome shotgun (WGS) entry which is preliminary data.</text>
</comment>
<protein>
    <submittedName>
        <fullName evidence="1">Uncharacterized protein</fullName>
    </submittedName>
</protein>
<organism evidence="1 2">
    <name type="scientific">Adineta steineri</name>
    <dbReference type="NCBI Taxonomy" id="433720"/>
    <lineage>
        <taxon>Eukaryota</taxon>
        <taxon>Metazoa</taxon>
        <taxon>Spiralia</taxon>
        <taxon>Gnathifera</taxon>
        <taxon>Rotifera</taxon>
        <taxon>Eurotatoria</taxon>
        <taxon>Bdelloidea</taxon>
        <taxon>Adinetida</taxon>
        <taxon>Adinetidae</taxon>
        <taxon>Adineta</taxon>
    </lineage>
</organism>
<proteinExistence type="predicted"/>
<sequence>NVYFAIETLIEHMTDDELKQLLTFLNGSSQSIACSYCSIPRLKSLDLLPLSDRLKAWKAEPKKLRFIVYQKFDLPKQHQSLRRKVGMPY</sequence>
<dbReference type="AlphaFoldDB" id="A0A820R6A4"/>
<evidence type="ECO:0000313" key="2">
    <source>
        <dbReference type="Proteomes" id="UP000663881"/>
    </source>
</evidence>
<dbReference type="Proteomes" id="UP000663881">
    <property type="component" value="Unassembled WGS sequence"/>
</dbReference>
<dbReference type="EMBL" id="CAJOAY010032214">
    <property type="protein sequence ID" value="CAF4430880.1"/>
    <property type="molecule type" value="Genomic_DNA"/>
</dbReference>
<name>A0A820R6A4_9BILA</name>
<evidence type="ECO:0000313" key="1">
    <source>
        <dbReference type="EMBL" id="CAF4430880.1"/>
    </source>
</evidence>
<gene>
    <name evidence="1" type="ORF">OKA104_LOCUS53071</name>
</gene>
<feature type="non-terminal residue" evidence="1">
    <location>
        <position position="1"/>
    </location>
</feature>